<accession>A0A3A3GI79</accession>
<evidence type="ECO:0000259" key="9">
    <source>
        <dbReference type="PROSITE" id="PS50893"/>
    </source>
</evidence>
<name>A0A3A3GI79_PANTH</name>
<dbReference type="OrthoDB" id="9762778at2"/>
<dbReference type="InterPro" id="IPR027417">
    <property type="entry name" value="P-loop_NTPase"/>
</dbReference>
<dbReference type="RefSeq" id="WP_119793290.1">
    <property type="nucleotide sequence ID" value="NZ_QYZD01000007.1"/>
</dbReference>
<dbReference type="EMBL" id="QYZD01000007">
    <property type="protein sequence ID" value="RJG24267.1"/>
    <property type="molecule type" value="Genomic_DNA"/>
</dbReference>
<keyword evidence="4" id="KW-0547">Nucleotide-binding</keyword>
<evidence type="ECO:0000256" key="8">
    <source>
        <dbReference type="SAM" id="Phobius"/>
    </source>
</evidence>
<keyword evidence="7 8" id="KW-0472">Membrane</keyword>
<dbReference type="PANTHER" id="PTHR24221">
    <property type="entry name" value="ATP-BINDING CASSETTE SUB-FAMILY B"/>
    <property type="match status" value="1"/>
</dbReference>
<evidence type="ECO:0000259" key="10">
    <source>
        <dbReference type="PROSITE" id="PS50929"/>
    </source>
</evidence>
<feature type="transmembrane region" description="Helical" evidence="8">
    <location>
        <begin position="165"/>
        <end position="182"/>
    </location>
</feature>
<dbReference type="GO" id="GO:0140359">
    <property type="term" value="F:ABC-type transporter activity"/>
    <property type="evidence" value="ECO:0007669"/>
    <property type="project" value="InterPro"/>
</dbReference>
<dbReference type="InterPro" id="IPR039421">
    <property type="entry name" value="Type_1_exporter"/>
</dbReference>
<evidence type="ECO:0000256" key="3">
    <source>
        <dbReference type="ARBA" id="ARBA00022692"/>
    </source>
</evidence>
<dbReference type="Pfam" id="PF00005">
    <property type="entry name" value="ABC_tran"/>
    <property type="match status" value="1"/>
</dbReference>
<feature type="transmembrane region" description="Helical" evidence="8">
    <location>
        <begin position="138"/>
        <end position="159"/>
    </location>
</feature>
<dbReference type="InterPro" id="IPR003593">
    <property type="entry name" value="AAA+_ATPase"/>
</dbReference>
<evidence type="ECO:0000256" key="7">
    <source>
        <dbReference type="ARBA" id="ARBA00023136"/>
    </source>
</evidence>
<comment type="subcellular location">
    <subcellularLocation>
        <location evidence="1">Cell membrane</location>
        <topology evidence="1">Multi-pass membrane protein</topology>
    </subcellularLocation>
</comment>
<dbReference type="GO" id="GO:0005886">
    <property type="term" value="C:plasma membrane"/>
    <property type="evidence" value="ECO:0007669"/>
    <property type="project" value="UniProtKB-SubCell"/>
</dbReference>
<feature type="domain" description="ABC transmembrane type-1" evidence="10">
    <location>
        <begin position="20"/>
        <end position="304"/>
    </location>
</feature>
<keyword evidence="2" id="KW-0813">Transport</keyword>
<dbReference type="InterPro" id="IPR017871">
    <property type="entry name" value="ABC_transporter-like_CS"/>
</dbReference>
<feature type="transmembrane region" description="Helical" evidence="8">
    <location>
        <begin position="242"/>
        <end position="262"/>
    </location>
</feature>
<dbReference type="PANTHER" id="PTHR24221:SF397">
    <property type="entry name" value="ABC TRANSPORTER, ATP-BINDING TRANSMEMBRANE PROTEIN"/>
    <property type="match status" value="1"/>
</dbReference>
<dbReference type="GO" id="GO:0034040">
    <property type="term" value="F:ATPase-coupled lipid transmembrane transporter activity"/>
    <property type="evidence" value="ECO:0007669"/>
    <property type="project" value="TreeGrafter"/>
</dbReference>
<evidence type="ECO:0000313" key="12">
    <source>
        <dbReference type="Proteomes" id="UP000266177"/>
    </source>
</evidence>
<feature type="transmembrane region" description="Helical" evidence="8">
    <location>
        <begin position="59"/>
        <end position="77"/>
    </location>
</feature>
<evidence type="ECO:0000256" key="1">
    <source>
        <dbReference type="ARBA" id="ARBA00004651"/>
    </source>
</evidence>
<dbReference type="SMART" id="SM00382">
    <property type="entry name" value="AAA"/>
    <property type="match status" value="1"/>
</dbReference>
<dbReference type="Proteomes" id="UP000266177">
    <property type="component" value="Unassembled WGS sequence"/>
</dbReference>
<dbReference type="AlphaFoldDB" id="A0A3A3GI79"/>
<dbReference type="InterPro" id="IPR011527">
    <property type="entry name" value="ABC1_TM_dom"/>
</dbReference>
<evidence type="ECO:0000256" key="4">
    <source>
        <dbReference type="ARBA" id="ARBA00022741"/>
    </source>
</evidence>
<feature type="transmembrane region" description="Helical" evidence="8">
    <location>
        <begin position="268"/>
        <end position="291"/>
    </location>
</feature>
<dbReference type="FunFam" id="3.40.50.300:FF:000287">
    <property type="entry name" value="Multidrug ABC transporter ATP-binding protein"/>
    <property type="match status" value="1"/>
</dbReference>
<dbReference type="SUPFAM" id="SSF52540">
    <property type="entry name" value="P-loop containing nucleoside triphosphate hydrolases"/>
    <property type="match status" value="1"/>
</dbReference>
<evidence type="ECO:0000313" key="11">
    <source>
        <dbReference type="EMBL" id="RJG24267.1"/>
    </source>
</evidence>
<evidence type="ECO:0000256" key="2">
    <source>
        <dbReference type="ARBA" id="ARBA00022448"/>
    </source>
</evidence>
<dbReference type="GO" id="GO:0005524">
    <property type="term" value="F:ATP binding"/>
    <property type="evidence" value="ECO:0007669"/>
    <property type="project" value="UniProtKB-KW"/>
</dbReference>
<dbReference type="PROSITE" id="PS50893">
    <property type="entry name" value="ABC_TRANSPORTER_2"/>
    <property type="match status" value="1"/>
</dbReference>
<dbReference type="GO" id="GO:0016887">
    <property type="term" value="F:ATP hydrolysis activity"/>
    <property type="evidence" value="ECO:0007669"/>
    <property type="project" value="InterPro"/>
</dbReference>
<reference evidence="11 12" key="1">
    <citation type="submission" date="2018-09" db="EMBL/GenBank/DDBJ databases">
        <title>Paenibacillus SK2017-BO5.</title>
        <authorList>
            <person name="Piskunova J.V."/>
            <person name="Dubiley S.A."/>
            <person name="Severinov K.V."/>
        </authorList>
    </citation>
    <scope>NUCLEOTIDE SEQUENCE [LARGE SCALE GENOMIC DNA]</scope>
    <source>
        <strain evidence="11 12">BO5</strain>
    </source>
</reference>
<dbReference type="SUPFAM" id="SSF90123">
    <property type="entry name" value="ABC transporter transmembrane region"/>
    <property type="match status" value="1"/>
</dbReference>
<organism evidence="11 12">
    <name type="scientific">Paenibacillus thiaminolyticus</name>
    <name type="common">Bacillus thiaminolyticus</name>
    <dbReference type="NCBI Taxonomy" id="49283"/>
    <lineage>
        <taxon>Bacteria</taxon>
        <taxon>Bacillati</taxon>
        <taxon>Bacillota</taxon>
        <taxon>Bacilli</taxon>
        <taxon>Bacillales</taxon>
        <taxon>Paenibacillaceae</taxon>
        <taxon>Paenibacillus</taxon>
    </lineage>
</organism>
<keyword evidence="3 8" id="KW-0812">Transmembrane</keyword>
<feature type="transmembrane region" description="Helical" evidence="8">
    <location>
        <begin position="20"/>
        <end position="47"/>
    </location>
</feature>
<dbReference type="Gene3D" id="3.40.50.300">
    <property type="entry name" value="P-loop containing nucleotide triphosphate hydrolases"/>
    <property type="match status" value="1"/>
</dbReference>
<feature type="domain" description="ABC transporter" evidence="9">
    <location>
        <begin position="335"/>
        <end position="568"/>
    </location>
</feature>
<dbReference type="InterPro" id="IPR036640">
    <property type="entry name" value="ABC1_TM_sf"/>
</dbReference>
<dbReference type="Pfam" id="PF00664">
    <property type="entry name" value="ABC_membrane"/>
    <property type="match status" value="1"/>
</dbReference>
<dbReference type="PROSITE" id="PS50929">
    <property type="entry name" value="ABC_TM1F"/>
    <property type="match status" value="1"/>
</dbReference>
<comment type="caution">
    <text evidence="11">The sequence shown here is derived from an EMBL/GenBank/DDBJ whole genome shotgun (WGS) entry which is preliminary data.</text>
</comment>
<keyword evidence="6 8" id="KW-1133">Transmembrane helix</keyword>
<dbReference type="Gene3D" id="1.20.1560.10">
    <property type="entry name" value="ABC transporter type 1, transmembrane domain"/>
    <property type="match status" value="1"/>
</dbReference>
<evidence type="ECO:0000256" key="6">
    <source>
        <dbReference type="ARBA" id="ARBA00022989"/>
    </source>
</evidence>
<sequence>MMKRLNDITTGNPKKMLKPILWAVLANMANLFPLGLMTVVVSMIYAFYAGRQPVLNMPILWLAWGGMVVFLPLVFAAEVRSYRATYRGAYESSAEGRIHLAEHIRKLPLGFLMKKDGGELGHMMMNDFTQTENAVTHILPQLVSGVIIPVLAFSGLIFIDWRMPIAMLAGFPVSMLILWGVSRLERQLGHSHSQARITQSNRLQEYLLGMKVIKAYNLRGENFKRLERAFYRYMKESIKLEGALGPFFLVAIAFMESGLSLITMTGVYLILGGEISVPLFAMFLLVGTRIFDPLSVAIMRLPAFKYDAMAGGRIVNLMNQLVMAGEKEPPENHDIRFENVTFGYDHNTVLDNISAEMKEGTLTAIVGPSGSGKSTMLRLIVRFYDPQQGKVLFGGSDEREMEPEKLMKKISMVFQDVYLFQDTIRNNIRYGREDASQEEIEAAAKEACCHEFIMKLPQGYDTMVGEGGSTLSGGEKQRISIARAILKNAPVILLDEATSSLDPENEAEMQKAIGRLIKGRTVIMIAHRLKTVVKADRIMVMDKGQIVEQGRHEELLRKGGLYSKLWELQTRTGGWKISVDKNVQERLLGHVNGYPL</sequence>
<dbReference type="InterPro" id="IPR003439">
    <property type="entry name" value="ABC_transporter-like_ATP-bd"/>
</dbReference>
<dbReference type="CDD" id="cd07346">
    <property type="entry name" value="ABC_6TM_exporters"/>
    <property type="match status" value="1"/>
</dbReference>
<keyword evidence="5 11" id="KW-0067">ATP-binding</keyword>
<dbReference type="PROSITE" id="PS00211">
    <property type="entry name" value="ABC_TRANSPORTER_1"/>
    <property type="match status" value="1"/>
</dbReference>
<proteinExistence type="predicted"/>
<gene>
    <name evidence="11" type="ORF">DQX05_10395</name>
</gene>
<protein>
    <submittedName>
        <fullName evidence="11">ABC transporter ATP-binding protein</fullName>
    </submittedName>
</protein>
<evidence type="ECO:0000256" key="5">
    <source>
        <dbReference type="ARBA" id="ARBA00022840"/>
    </source>
</evidence>